<dbReference type="Proteomes" id="UP001198565">
    <property type="component" value="Unassembled WGS sequence"/>
</dbReference>
<organism evidence="2 3">
    <name type="scientific">Streptantibioticus parmotrematis</name>
    <dbReference type="NCBI Taxonomy" id="2873249"/>
    <lineage>
        <taxon>Bacteria</taxon>
        <taxon>Bacillati</taxon>
        <taxon>Actinomycetota</taxon>
        <taxon>Actinomycetes</taxon>
        <taxon>Kitasatosporales</taxon>
        <taxon>Streptomycetaceae</taxon>
        <taxon>Streptantibioticus</taxon>
    </lineage>
</organism>
<name>A0ABS7QK30_9ACTN</name>
<dbReference type="Pfam" id="PF14518">
    <property type="entry name" value="Haem_oxygenas_2"/>
    <property type="match status" value="1"/>
</dbReference>
<dbReference type="SMART" id="SM01236">
    <property type="entry name" value="Haem_oxygenase_2"/>
    <property type="match status" value="1"/>
</dbReference>
<protein>
    <submittedName>
        <fullName evidence="2">Iron-containing redox enzyme family protein</fullName>
    </submittedName>
</protein>
<dbReference type="InterPro" id="IPR016084">
    <property type="entry name" value="Haem_Oase-like_multi-hlx"/>
</dbReference>
<dbReference type="SUPFAM" id="SSF48613">
    <property type="entry name" value="Heme oxygenase-like"/>
    <property type="match status" value="1"/>
</dbReference>
<dbReference type="RefSeq" id="WP_222973178.1">
    <property type="nucleotide sequence ID" value="NZ_JAINVZ010000001.1"/>
</dbReference>
<dbReference type="EMBL" id="JAINVZ010000001">
    <property type="protein sequence ID" value="MBY8883538.1"/>
    <property type="molecule type" value="Genomic_DNA"/>
</dbReference>
<proteinExistence type="predicted"/>
<gene>
    <name evidence="2" type="ORF">K7472_01585</name>
</gene>
<evidence type="ECO:0000313" key="2">
    <source>
        <dbReference type="EMBL" id="MBY8883538.1"/>
    </source>
</evidence>
<evidence type="ECO:0000256" key="1">
    <source>
        <dbReference type="SAM" id="MobiDB-lite"/>
    </source>
</evidence>
<accession>A0ABS7QK30</accession>
<keyword evidence="3" id="KW-1185">Reference proteome</keyword>
<sequence length="365" mass="39309">MTAIPVRAGPRPPVRPGAPAQPAHHAPPPRPRGELSEAALGALTGADPGEPLRLPSAREAAAVDPLGEDSQLTLYVLYELHYRGFPGVPASWEWHPDLLRLRGDLERGFEDALRERTAGGIDLAAELDALLVEPVHPQDPSVSHHLADTGVWWQLREYLAHRSVYHLKEADPHAWVIPRLTGQAKASLVAVEFDEFGGGRGERVHARLFADLLAAADLDDRYGGHLDAAPAVTLATVNLMSLTGLHRSLRGALVGHFAAAEITTAPSARRMVRALEHSGHGEPGFTRFYTEHIEADAVHEQVMRHEVIGALLAAEPELTADVVFGIQATGLLEERLAAHLVDAWTAGRVSLRVPLPDGPHAGTDA</sequence>
<evidence type="ECO:0000313" key="3">
    <source>
        <dbReference type="Proteomes" id="UP001198565"/>
    </source>
</evidence>
<comment type="caution">
    <text evidence="2">The sequence shown here is derived from an EMBL/GenBank/DDBJ whole genome shotgun (WGS) entry which is preliminary data.</text>
</comment>
<dbReference type="Gene3D" id="1.20.910.10">
    <property type="entry name" value="Heme oxygenase-like"/>
    <property type="match status" value="1"/>
</dbReference>
<reference evidence="2 3" key="1">
    <citation type="submission" date="2021-08" db="EMBL/GenBank/DDBJ databases">
        <title>Streptomyces sp. PTM05 isolated from lichen.</title>
        <authorList>
            <person name="Somphong A."/>
            <person name="Phongsopitanun W."/>
            <person name="Tanasupawat S."/>
        </authorList>
    </citation>
    <scope>NUCLEOTIDE SEQUENCE [LARGE SCALE GENOMIC DNA]</scope>
    <source>
        <strain evidence="2 3">Ptm05</strain>
    </source>
</reference>
<feature type="region of interest" description="Disordered" evidence="1">
    <location>
        <begin position="1"/>
        <end position="35"/>
    </location>
</feature>